<keyword evidence="4" id="KW-0479">Metal-binding</keyword>
<feature type="domain" description="Endonuclease/exonuclease/phosphatase" evidence="9">
    <location>
        <begin position="55"/>
        <end position="292"/>
    </location>
</feature>
<name>A0ABV1UUM0_9ACTN</name>
<reference evidence="10 11" key="1">
    <citation type="submission" date="2024-06" db="EMBL/GenBank/DDBJ databases">
        <title>The Natural Products Discovery Center: Release of the First 8490 Sequenced Strains for Exploring Actinobacteria Biosynthetic Diversity.</title>
        <authorList>
            <person name="Kalkreuter E."/>
            <person name="Kautsar S.A."/>
            <person name="Yang D."/>
            <person name="Bader C.D."/>
            <person name="Teijaro C.N."/>
            <person name="Fluegel L."/>
            <person name="Davis C.M."/>
            <person name="Simpson J.R."/>
            <person name="Lauterbach L."/>
            <person name="Steele A.D."/>
            <person name="Gui C."/>
            <person name="Meng S."/>
            <person name="Li G."/>
            <person name="Viehrig K."/>
            <person name="Ye F."/>
            <person name="Su P."/>
            <person name="Kiefer A.F."/>
            <person name="Nichols A."/>
            <person name="Cepeda A.J."/>
            <person name="Yan W."/>
            <person name="Fan B."/>
            <person name="Jiang Y."/>
            <person name="Adhikari A."/>
            <person name="Zheng C.-J."/>
            <person name="Schuster L."/>
            <person name="Cowan T.M."/>
            <person name="Smanski M.J."/>
            <person name="Chevrette M.G."/>
            <person name="De Carvalho L.P.S."/>
            <person name="Shen B."/>
        </authorList>
    </citation>
    <scope>NUCLEOTIDE SEQUENCE [LARGE SCALE GENOMIC DNA]</scope>
    <source>
        <strain evidence="10 11">NPDC000837</strain>
    </source>
</reference>
<dbReference type="PANTHER" id="PTHR15822">
    <property type="entry name" value="TRAF AND TNF RECEPTOR-ASSOCIATED PROTEIN"/>
    <property type="match status" value="1"/>
</dbReference>
<keyword evidence="7" id="KW-0460">Magnesium</keyword>
<gene>
    <name evidence="10" type="ORF">ABT276_14175</name>
</gene>
<evidence type="ECO:0000259" key="9">
    <source>
        <dbReference type="Pfam" id="PF03372"/>
    </source>
</evidence>
<dbReference type="Gene3D" id="3.60.10.10">
    <property type="entry name" value="Endonuclease/exonuclease/phosphatase"/>
    <property type="match status" value="1"/>
</dbReference>
<dbReference type="Proteomes" id="UP001445472">
    <property type="component" value="Unassembled WGS sequence"/>
</dbReference>
<dbReference type="Pfam" id="PF03372">
    <property type="entry name" value="Exo_endo_phos"/>
    <property type="match status" value="1"/>
</dbReference>
<keyword evidence="10" id="KW-0255">Endonuclease</keyword>
<evidence type="ECO:0000256" key="6">
    <source>
        <dbReference type="ARBA" id="ARBA00022801"/>
    </source>
</evidence>
<evidence type="ECO:0000256" key="4">
    <source>
        <dbReference type="ARBA" id="ARBA00022723"/>
    </source>
</evidence>
<dbReference type="InterPro" id="IPR036691">
    <property type="entry name" value="Endo/exonu/phosph_ase_sf"/>
</dbReference>
<comment type="caution">
    <text evidence="10">The sequence shown here is derived from an EMBL/GenBank/DDBJ whole genome shotgun (WGS) entry which is preliminary data.</text>
</comment>
<evidence type="ECO:0000256" key="2">
    <source>
        <dbReference type="ARBA" id="ARBA00001946"/>
    </source>
</evidence>
<dbReference type="SUPFAM" id="SSF56219">
    <property type="entry name" value="DNase I-like"/>
    <property type="match status" value="1"/>
</dbReference>
<organism evidence="10 11">
    <name type="scientific">Streptomyces xantholiticus</name>
    <dbReference type="NCBI Taxonomy" id="68285"/>
    <lineage>
        <taxon>Bacteria</taxon>
        <taxon>Bacillati</taxon>
        <taxon>Actinomycetota</taxon>
        <taxon>Actinomycetes</taxon>
        <taxon>Kitasatosporales</taxon>
        <taxon>Streptomycetaceae</taxon>
        <taxon>Streptomyces</taxon>
    </lineage>
</organism>
<comment type="cofactor">
    <cofactor evidence="1">
        <name>Mn(2+)</name>
        <dbReference type="ChEBI" id="CHEBI:29035"/>
    </cofactor>
</comment>
<dbReference type="InterPro" id="IPR051547">
    <property type="entry name" value="TDP2-like"/>
</dbReference>
<proteinExistence type="predicted"/>
<dbReference type="InterPro" id="IPR005135">
    <property type="entry name" value="Endo/exonuclease/phosphatase"/>
</dbReference>
<protein>
    <submittedName>
        <fullName evidence="10">Endonuclease/exonuclease/phosphatase family protein</fullName>
    </submittedName>
</protein>
<sequence length="304" mass="32488">MFLAPLLQAGLHRRRGVPAAAFALALAVLLVTATAVQTAPGPTRSLSATRTLTVATWNMCGVQRWGCAHTGSAAAKGQEVRRFVDAGAHVVLLQETCAAQIESVRKALGRSWSLSFRPYTWRDRTGHDRTVGCDGRGQGAAGFAILSAHPLSSVRVVSSPQPAVGLQRGILCATVAAHGVRVCNAHLSMSGSDRAHPGREYRDDQLKALMAAVPERRTVFGGDFNLRPPGDRTPAGWAWPGGAYRNYRECDQATASDRSGRPTHDSGHKIDYLFTGLPTTMCSVRDTGLSDHRALLIRVDAGSD</sequence>
<keyword evidence="6" id="KW-0378">Hydrolase</keyword>
<comment type="cofactor">
    <cofactor evidence="2">
        <name>Mg(2+)</name>
        <dbReference type="ChEBI" id="CHEBI:18420"/>
    </cofactor>
</comment>
<dbReference type="GO" id="GO:0004519">
    <property type="term" value="F:endonuclease activity"/>
    <property type="evidence" value="ECO:0007669"/>
    <property type="project" value="UniProtKB-KW"/>
</dbReference>
<evidence type="ECO:0000256" key="8">
    <source>
        <dbReference type="ARBA" id="ARBA00023204"/>
    </source>
</evidence>
<keyword evidence="8" id="KW-0234">DNA repair</keyword>
<keyword evidence="11" id="KW-1185">Reference proteome</keyword>
<keyword evidence="3" id="KW-0540">Nuclease</keyword>
<evidence type="ECO:0000256" key="1">
    <source>
        <dbReference type="ARBA" id="ARBA00001936"/>
    </source>
</evidence>
<dbReference type="RefSeq" id="WP_351976324.1">
    <property type="nucleotide sequence ID" value="NZ_JBEPBX010000010.1"/>
</dbReference>
<evidence type="ECO:0000256" key="3">
    <source>
        <dbReference type="ARBA" id="ARBA00022722"/>
    </source>
</evidence>
<evidence type="ECO:0000256" key="5">
    <source>
        <dbReference type="ARBA" id="ARBA00022763"/>
    </source>
</evidence>
<dbReference type="PANTHER" id="PTHR15822:SF4">
    <property type="entry name" value="TYROSYL-DNA PHOSPHODIESTERASE 2"/>
    <property type="match status" value="1"/>
</dbReference>
<dbReference type="EMBL" id="JBEPBX010000010">
    <property type="protein sequence ID" value="MER6614492.1"/>
    <property type="molecule type" value="Genomic_DNA"/>
</dbReference>
<accession>A0ABV1UUM0</accession>
<evidence type="ECO:0000256" key="7">
    <source>
        <dbReference type="ARBA" id="ARBA00022842"/>
    </source>
</evidence>
<keyword evidence="5" id="KW-0227">DNA damage</keyword>
<evidence type="ECO:0000313" key="11">
    <source>
        <dbReference type="Proteomes" id="UP001445472"/>
    </source>
</evidence>
<evidence type="ECO:0000313" key="10">
    <source>
        <dbReference type="EMBL" id="MER6614492.1"/>
    </source>
</evidence>